<protein>
    <submittedName>
        <fullName evidence="2">Uncharacterized protein</fullName>
    </submittedName>
</protein>
<feature type="compositionally biased region" description="Polar residues" evidence="1">
    <location>
        <begin position="354"/>
        <end position="385"/>
    </location>
</feature>
<dbReference type="EMBL" id="KN832871">
    <property type="protein sequence ID" value="KIN05713.1"/>
    <property type="molecule type" value="Genomic_DNA"/>
</dbReference>
<accession>A0A0C3DUG9</accession>
<sequence length="474" mass="51478">MLQPRKYTPHKFVYNAGEFLPFPTLYYLPIKAAVSVEEQADISQMVTRAYYEGEERVYGRHGGRGHGYPLSHDRDLPASSGPYNGSRNHQLSLQESRNSGQVSDQDSASSHPRRRIPVAVLSTEAQMRPDAVEYGYNSTPAGPRVNCRMVPYGTQAYAPPAIPLGSDGFPYRQNSLAYPYQGKGYYGLPPYGEFAEESIDYGLHSTSYPILGADNMNIGSTYTNIGRGWTSALQVPKNHLLFLGEESAYSHAHVQQYPNNTYALRPVISPDSKSISMSGMSNSLPALINGTDRVLPMPAHRTFLRSDDGQPVRGLSGMHPYSDILNNNVTSSSKSLASNSASENGSISSPYIPLSQSSPEALPPTSINCSSQNASTSHQQSDIYNHNSGRLYNSIATSSSEDLHSGSYGVVSPSSKRPLHDSQAEGSGPSPSPGDLASGHSYVPYQHQSYPAPPMEMPVPVTHRRSEKSIQAGV</sequence>
<gene>
    <name evidence="2" type="ORF">OIDMADRAFT_141421</name>
</gene>
<dbReference type="STRING" id="913774.A0A0C3DUG9"/>
<dbReference type="OrthoDB" id="5394557at2759"/>
<feature type="region of interest" description="Disordered" evidence="1">
    <location>
        <begin position="332"/>
        <end position="385"/>
    </location>
</feature>
<feature type="region of interest" description="Disordered" evidence="1">
    <location>
        <begin position="400"/>
        <end position="474"/>
    </location>
</feature>
<evidence type="ECO:0000256" key="1">
    <source>
        <dbReference type="SAM" id="MobiDB-lite"/>
    </source>
</evidence>
<reference evidence="3" key="2">
    <citation type="submission" date="2015-01" db="EMBL/GenBank/DDBJ databases">
        <title>Evolutionary Origins and Diversification of the Mycorrhizal Mutualists.</title>
        <authorList>
            <consortium name="DOE Joint Genome Institute"/>
            <consortium name="Mycorrhizal Genomics Consortium"/>
            <person name="Kohler A."/>
            <person name="Kuo A."/>
            <person name="Nagy L.G."/>
            <person name="Floudas D."/>
            <person name="Copeland A."/>
            <person name="Barry K.W."/>
            <person name="Cichocki N."/>
            <person name="Veneault-Fourrey C."/>
            <person name="LaButti K."/>
            <person name="Lindquist E.A."/>
            <person name="Lipzen A."/>
            <person name="Lundell T."/>
            <person name="Morin E."/>
            <person name="Murat C."/>
            <person name="Riley R."/>
            <person name="Ohm R."/>
            <person name="Sun H."/>
            <person name="Tunlid A."/>
            <person name="Henrissat B."/>
            <person name="Grigoriev I.V."/>
            <person name="Hibbett D.S."/>
            <person name="Martin F."/>
        </authorList>
    </citation>
    <scope>NUCLEOTIDE SEQUENCE [LARGE SCALE GENOMIC DNA]</scope>
    <source>
        <strain evidence="3">Zn</strain>
    </source>
</reference>
<evidence type="ECO:0000313" key="2">
    <source>
        <dbReference type="EMBL" id="KIN05713.1"/>
    </source>
</evidence>
<keyword evidence="3" id="KW-1185">Reference proteome</keyword>
<organism evidence="2 3">
    <name type="scientific">Oidiodendron maius (strain Zn)</name>
    <dbReference type="NCBI Taxonomy" id="913774"/>
    <lineage>
        <taxon>Eukaryota</taxon>
        <taxon>Fungi</taxon>
        <taxon>Dikarya</taxon>
        <taxon>Ascomycota</taxon>
        <taxon>Pezizomycotina</taxon>
        <taxon>Leotiomycetes</taxon>
        <taxon>Leotiomycetes incertae sedis</taxon>
        <taxon>Myxotrichaceae</taxon>
        <taxon>Oidiodendron</taxon>
    </lineage>
</organism>
<feature type="region of interest" description="Disordered" evidence="1">
    <location>
        <begin position="62"/>
        <end position="120"/>
    </location>
</feature>
<dbReference type="Proteomes" id="UP000054321">
    <property type="component" value="Unassembled WGS sequence"/>
</dbReference>
<proteinExistence type="predicted"/>
<dbReference type="HOGENOM" id="CLU_595879_0_0_1"/>
<dbReference type="AlphaFoldDB" id="A0A0C3DUG9"/>
<name>A0A0C3DUG9_OIDMZ</name>
<feature type="compositionally biased region" description="Low complexity" evidence="1">
    <location>
        <begin position="332"/>
        <end position="349"/>
    </location>
</feature>
<feature type="compositionally biased region" description="Polar residues" evidence="1">
    <location>
        <begin position="81"/>
        <end position="110"/>
    </location>
</feature>
<reference evidence="2 3" key="1">
    <citation type="submission" date="2014-04" db="EMBL/GenBank/DDBJ databases">
        <authorList>
            <consortium name="DOE Joint Genome Institute"/>
            <person name="Kuo A."/>
            <person name="Martino E."/>
            <person name="Perotto S."/>
            <person name="Kohler A."/>
            <person name="Nagy L.G."/>
            <person name="Floudas D."/>
            <person name="Copeland A."/>
            <person name="Barry K.W."/>
            <person name="Cichocki N."/>
            <person name="Veneault-Fourrey C."/>
            <person name="LaButti K."/>
            <person name="Lindquist E.A."/>
            <person name="Lipzen A."/>
            <person name="Lundell T."/>
            <person name="Morin E."/>
            <person name="Murat C."/>
            <person name="Sun H."/>
            <person name="Tunlid A."/>
            <person name="Henrissat B."/>
            <person name="Grigoriev I.V."/>
            <person name="Hibbett D.S."/>
            <person name="Martin F."/>
            <person name="Nordberg H.P."/>
            <person name="Cantor M.N."/>
            <person name="Hua S.X."/>
        </authorList>
    </citation>
    <scope>NUCLEOTIDE SEQUENCE [LARGE SCALE GENOMIC DNA]</scope>
    <source>
        <strain evidence="2 3">Zn</strain>
    </source>
</reference>
<evidence type="ECO:0000313" key="3">
    <source>
        <dbReference type="Proteomes" id="UP000054321"/>
    </source>
</evidence>
<dbReference type="InParanoid" id="A0A0C3DUG9"/>